<dbReference type="AlphaFoldDB" id="A0A0N0BPJ0"/>
<sequence>MKRTVTFAGRPLSGDGEQLRRELLDASAALWNEINYDTISDKAEKMVNYENAPCPNSVTVRSISE</sequence>
<evidence type="ECO:0000313" key="2">
    <source>
        <dbReference type="Proteomes" id="UP000037729"/>
    </source>
</evidence>
<name>A0A0N0BPJ0_9EURY</name>
<keyword evidence="2" id="KW-1185">Reference proteome</keyword>
<evidence type="ECO:0000313" key="1">
    <source>
        <dbReference type="EMBL" id="KOX94000.1"/>
    </source>
</evidence>
<dbReference type="EMBL" id="LIUF01000002">
    <property type="protein sequence ID" value="KOX94000.1"/>
    <property type="molecule type" value="Genomic_DNA"/>
</dbReference>
<gene>
    <name evidence="1" type="ORF">AMS69_08775</name>
</gene>
<dbReference type="OrthoDB" id="295419at2157"/>
<organism evidence="1 2">
    <name type="scientific">Haloarcula rubripromontorii</name>
    <dbReference type="NCBI Taxonomy" id="1705562"/>
    <lineage>
        <taxon>Archaea</taxon>
        <taxon>Methanobacteriati</taxon>
        <taxon>Methanobacteriota</taxon>
        <taxon>Stenosarchaea group</taxon>
        <taxon>Halobacteria</taxon>
        <taxon>Halobacteriales</taxon>
        <taxon>Haloarculaceae</taxon>
        <taxon>Haloarcula</taxon>
    </lineage>
</organism>
<dbReference type="PATRIC" id="fig|1705562.3.peg.2839"/>
<protein>
    <submittedName>
        <fullName evidence="1">Uncharacterized protein</fullName>
    </submittedName>
</protein>
<comment type="caution">
    <text evidence="1">The sequence shown here is derived from an EMBL/GenBank/DDBJ whole genome shotgun (WGS) entry which is preliminary data.</text>
</comment>
<accession>A0A0N0BPJ0</accession>
<proteinExistence type="predicted"/>
<reference evidence="1 2" key="1">
    <citation type="submission" date="2015-08" db="EMBL/GenBank/DDBJ databases">
        <title>Genomes of Isolates from Cabo Rojo, PR.</title>
        <authorList>
            <person name="Sanchez-Nieves R.L."/>
            <person name="Montalvo-Rodriguez R."/>
        </authorList>
    </citation>
    <scope>NUCLEOTIDE SEQUENCE [LARGE SCALE GENOMIC DNA]</scope>
    <source>
        <strain evidence="1 2">SL3</strain>
    </source>
</reference>
<dbReference type="Proteomes" id="UP000037729">
    <property type="component" value="Unassembled WGS sequence"/>
</dbReference>